<evidence type="ECO:0000313" key="1">
    <source>
        <dbReference type="EMBL" id="GFT21479.1"/>
    </source>
</evidence>
<comment type="caution">
    <text evidence="1">The sequence shown here is derived from an EMBL/GenBank/DDBJ whole genome shotgun (WGS) entry which is preliminary data.</text>
</comment>
<organism evidence="1 2">
    <name type="scientific">Nephila pilipes</name>
    <name type="common">Giant wood spider</name>
    <name type="synonym">Nephila maculata</name>
    <dbReference type="NCBI Taxonomy" id="299642"/>
    <lineage>
        <taxon>Eukaryota</taxon>
        <taxon>Metazoa</taxon>
        <taxon>Ecdysozoa</taxon>
        <taxon>Arthropoda</taxon>
        <taxon>Chelicerata</taxon>
        <taxon>Arachnida</taxon>
        <taxon>Araneae</taxon>
        <taxon>Araneomorphae</taxon>
        <taxon>Entelegynae</taxon>
        <taxon>Araneoidea</taxon>
        <taxon>Nephilidae</taxon>
        <taxon>Nephila</taxon>
    </lineage>
</organism>
<protein>
    <submittedName>
        <fullName evidence="1">Uncharacterized protein</fullName>
    </submittedName>
</protein>
<name>A0A8X6NL55_NEPPI</name>
<sequence>MHTRNRRDVETRKMQLTGAKALNMELDLYHFLLPLLKGRGKRMGLLLGEGGRQRPLLMHAAASGSKLNLDIQSGLEWPPGRRCLVHVRSIIENESAKRTLAEIDF</sequence>
<dbReference type="Proteomes" id="UP000887013">
    <property type="component" value="Unassembled WGS sequence"/>
</dbReference>
<evidence type="ECO:0000313" key="2">
    <source>
        <dbReference type="Proteomes" id="UP000887013"/>
    </source>
</evidence>
<keyword evidence="2" id="KW-1185">Reference proteome</keyword>
<proteinExistence type="predicted"/>
<dbReference type="AlphaFoldDB" id="A0A8X6NL55"/>
<reference evidence="1" key="1">
    <citation type="submission" date="2020-08" db="EMBL/GenBank/DDBJ databases">
        <title>Multicomponent nature underlies the extraordinary mechanical properties of spider dragline silk.</title>
        <authorList>
            <person name="Kono N."/>
            <person name="Nakamura H."/>
            <person name="Mori M."/>
            <person name="Yoshida Y."/>
            <person name="Ohtoshi R."/>
            <person name="Malay A.D."/>
            <person name="Moran D.A.P."/>
            <person name="Tomita M."/>
            <person name="Numata K."/>
            <person name="Arakawa K."/>
        </authorList>
    </citation>
    <scope>NUCLEOTIDE SEQUENCE</scope>
</reference>
<dbReference type="EMBL" id="BMAW01011003">
    <property type="protein sequence ID" value="GFT21479.1"/>
    <property type="molecule type" value="Genomic_DNA"/>
</dbReference>
<gene>
    <name evidence="1" type="ORF">NPIL_679131</name>
</gene>
<accession>A0A8X6NL55</accession>